<dbReference type="GO" id="GO:0031624">
    <property type="term" value="F:ubiquitin conjugating enzyme binding"/>
    <property type="evidence" value="ECO:0000318"/>
    <property type="project" value="GO_Central"/>
</dbReference>
<evidence type="ECO:0000313" key="2">
    <source>
        <dbReference type="EMBL" id="KXG29398.1"/>
    </source>
</evidence>
<dbReference type="GO" id="GO:0043161">
    <property type="term" value="P:proteasome-mediated ubiquitin-dependent protein catabolic process"/>
    <property type="evidence" value="ECO:0000318"/>
    <property type="project" value="GO_Central"/>
</dbReference>
<dbReference type="eggNOG" id="ENOG502QQX9">
    <property type="taxonomic scope" value="Eukaryota"/>
</dbReference>
<dbReference type="GO" id="GO:0030332">
    <property type="term" value="F:cyclin binding"/>
    <property type="evidence" value="ECO:0000318"/>
    <property type="project" value="GO_Central"/>
</dbReference>
<dbReference type="GO" id="GO:0061630">
    <property type="term" value="F:ubiquitin protein ligase activity"/>
    <property type="evidence" value="ECO:0000318"/>
    <property type="project" value="GO_Central"/>
</dbReference>
<sequence>MAAAATAAVSAPRRQWRYTWEALAHLPLLRLYLFPRPALSSPFPSDLRADLRLQGSLLHLSFSLPGDGAAVALRVPVPRVLVDPSAPVECRAAAAGDHLELRLALVLPVDHPVVAAAFPPPAGAEPPACLALRDDLKSLSTGDVHLYCKNCSSRLTKQPLRKIMEMPSVDWEDVADNWFGGCCTSFGGAGEKLVSQFISAYGRLEGTSLLDATAITVETDCLEVDLVSQVAGSAVSRDFLALKEAILDVSVEKDHTTVKIKMNNSEEQANITATHAQPPIILEEGPSVCSNETNGVSPQTNESVTSQMGTDTDVYFEKSENDCCVENMGKSKKEVDLSLVDLGHCCCVNRYSEKAEDNPSQMSLGNEKKQNMLEIKRDYKLTKTISLGSSFVVKASNLLNDFEWVELLCGRCSSPLGSYPSQCSFVPADGRVRLFKCYTSTEIPVTGPHDVFRRHTLERVFVNLLLKVAEDEISFRTVVRDLKTKRPMLQLVLLSSKAWLSSGCCYENDIDGSHGTADLQPSVKLLYSDCSNASEADLRIVEEWTSKYRAEELYMMMRQIDELTECLSSAMDNFPISCSSLEGMQLSSLRR</sequence>
<evidence type="ECO:0000256" key="1">
    <source>
        <dbReference type="SAM" id="MobiDB-lite"/>
    </source>
</evidence>
<dbReference type="GO" id="GO:0051865">
    <property type="term" value="P:protein autoubiquitination"/>
    <property type="evidence" value="ECO:0000318"/>
    <property type="project" value="GO_Central"/>
</dbReference>
<dbReference type="EMBL" id="CM000763">
    <property type="protein sequence ID" value="KXG29398.1"/>
    <property type="molecule type" value="Genomic_DNA"/>
</dbReference>
<dbReference type="OMA" id="FGNCCCS"/>
<dbReference type="PANTHER" id="PTHR31531:SF2">
    <property type="entry name" value="E3 UBIQUITIN-PROTEIN LIGASE E3D"/>
    <property type="match status" value="1"/>
</dbReference>
<dbReference type="GO" id="GO:0005634">
    <property type="term" value="C:nucleus"/>
    <property type="evidence" value="ECO:0000318"/>
    <property type="project" value="GO_Central"/>
</dbReference>
<feature type="compositionally biased region" description="Polar residues" evidence="1">
    <location>
        <begin position="288"/>
        <end position="306"/>
    </location>
</feature>
<reference evidence="3" key="2">
    <citation type="journal article" date="2018" name="Plant J.">
        <title>The Sorghum bicolor reference genome: improved assembly, gene annotations, a transcriptome atlas, and signatures of genome organization.</title>
        <authorList>
            <person name="McCormick R.F."/>
            <person name="Truong S.K."/>
            <person name="Sreedasyam A."/>
            <person name="Jenkins J."/>
            <person name="Shu S."/>
            <person name="Sims D."/>
            <person name="Kennedy M."/>
            <person name="Amirebrahimi M."/>
            <person name="Weers B.D."/>
            <person name="McKinley B."/>
            <person name="Mattison A."/>
            <person name="Morishige D.T."/>
            <person name="Grimwood J."/>
            <person name="Schmutz J."/>
            <person name="Mullet J.E."/>
        </authorList>
    </citation>
    <scope>NUCLEOTIDE SEQUENCE [LARGE SCALE GENOMIC DNA]</scope>
    <source>
        <strain evidence="3">cv. BTx623</strain>
    </source>
</reference>
<dbReference type="Gramene" id="KXG29398">
    <property type="protein sequence ID" value="KXG29398"/>
    <property type="gene ID" value="SORBI_3004G030400"/>
</dbReference>
<reference evidence="2 3" key="1">
    <citation type="journal article" date="2009" name="Nature">
        <title>The Sorghum bicolor genome and the diversification of grasses.</title>
        <authorList>
            <person name="Paterson A.H."/>
            <person name="Bowers J.E."/>
            <person name="Bruggmann R."/>
            <person name="Dubchak I."/>
            <person name="Grimwood J."/>
            <person name="Gundlach H."/>
            <person name="Haberer G."/>
            <person name="Hellsten U."/>
            <person name="Mitros T."/>
            <person name="Poliakov A."/>
            <person name="Schmutz J."/>
            <person name="Spannagl M."/>
            <person name="Tang H."/>
            <person name="Wang X."/>
            <person name="Wicker T."/>
            <person name="Bharti A.K."/>
            <person name="Chapman J."/>
            <person name="Feltus F.A."/>
            <person name="Gowik U."/>
            <person name="Grigoriev I.V."/>
            <person name="Lyons E."/>
            <person name="Maher C.A."/>
            <person name="Martis M."/>
            <person name="Narechania A."/>
            <person name="Otillar R.P."/>
            <person name="Penning B.W."/>
            <person name="Salamov A.A."/>
            <person name="Wang Y."/>
            <person name="Zhang L."/>
            <person name="Carpita N.C."/>
            <person name="Freeling M."/>
            <person name="Gingle A.R."/>
            <person name="Hash C.T."/>
            <person name="Keller B."/>
            <person name="Klein P."/>
            <person name="Kresovich S."/>
            <person name="McCann M.C."/>
            <person name="Ming R."/>
            <person name="Peterson D.G."/>
            <person name="Mehboob-ur-Rahman"/>
            <person name="Ware D."/>
            <person name="Westhoff P."/>
            <person name="Mayer K.F."/>
            <person name="Messing J."/>
            <person name="Rokhsar D.S."/>
        </authorList>
    </citation>
    <scope>NUCLEOTIDE SEQUENCE [LARGE SCALE GENOMIC DNA]</scope>
    <source>
        <strain evidence="3">cv. BTx623</strain>
    </source>
</reference>
<dbReference type="ExpressionAtlas" id="A0A194YME4">
    <property type="expression patterns" value="baseline"/>
</dbReference>
<feature type="region of interest" description="Disordered" evidence="1">
    <location>
        <begin position="286"/>
        <end position="306"/>
    </location>
</feature>
<protein>
    <recommendedName>
        <fullName evidence="4">HECT-type E3 ubiquitin transferase E3D</fullName>
    </recommendedName>
</protein>
<organism evidence="2 3">
    <name type="scientific">Sorghum bicolor</name>
    <name type="common">Sorghum</name>
    <name type="synonym">Sorghum vulgare</name>
    <dbReference type="NCBI Taxonomy" id="4558"/>
    <lineage>
        <taxon>Eukaryota</taxon>
        <taxon>Viridiplantae</taxon>
        <taxon>Streptophyta</taxon>
        <taxon>Embryophyta</taxon>
        <taxon>Tracheophyta</taxon>
        <taxon>Spermatophyta</taxon>
        <taxon>Magnoliopsida</taxon>
        <taxon>Liliopsida</taxon>
        <taxon>Poales</taxon>
        <taxon>Poaceae</taxon>
        <taxon>PACMAD clade</taxon>
        <taxon>Panicoideae</taxon>
        <taxon>Andropogonodae</taxon>
        <taxon>Andropogoneae</taxon>
        <taxon>Sorghinae</taxon>
        <taxon>Sorghum</taxon>
    </lineage>
</organism>
<accession>A0A194YME4</accession>
<dbReference type="Pfam" id="PF09814">
    <property type="entry name" value="HECT_2"/>
    <property type="match status" value="1"/>
</dbReference>
<dbReference type="GO" id="GO:0000151">
    <property type="term" value="C:ubiquitin ligase complex"/>
    <property type="evidence" value="ECO:0000318"/>
    <property type="project" value="GO_Central"/>
</dbReference>
<name>A0A194YME4_SORBI</name>
<evidence type="ECO:0008006" key="4">
    <source>
        <dbReference type="Google" id="ProtNLM"/>
    </source>
</evidence>
<dbReference type="FunCoup" id="A0A194YME4">
    <property type="interactions" value="2037"/>
</dbReference>
<dbReference type="PANTHER" id="PTHR31531">
    <property type="entry name" value="E3 UBIQUITIN-PROTEIN LIGASE E3D FAMILY MEMBER"/>
    <property type="match status" value="1"/>
</dbReference>
<dbReference type="AlphaFoldDB" id="A0A194YME4"/>
<dbReference type="OrthoDB" id="781818at2759"/>
<evidence type="ECO:0000313" key="3">
    <source>
        <dbReference type="Proteomes" id="UP000000768"/>
    </source>
</evidence>
<gene>
    <name evidence="2" type="ORF">SORBI_3004G030400</name>
</gene>
<dbReference type="InParanoid" id="A0A194YME4"/>
<dbReference type="STRING" id="4558.A0A194YME4"/>
<keyword evidence="3" id="KW-1185">Reference proteome</keyword>
<dbReference type="GO" id="GO:0000209">
    <property type="term" value="P:protein polyubiquitination"/>
    <property type="evidence" value="ECO:0000318"/>
    <property type="project" value="GO_Central"/>
</dbReference>
<dbReference type="InterPro" id="IPR019193">
    <property type="entry name" value="UBQ-conj_enz_E2-bd_prot"/>
</dbReference>
<dbReference type="GO" id="GO:0006513">
    <property type="term" value="P:protein monoubiquitination"/>
    <property type="evidence" value="ECO:0000318"/>
    <property type="project" value="GO_Central"/>
</dbReference>
<dbReference type="Proteomes" id="UP000000768">
    <property type="component" value="Chromosome 4"/>
</dbReference>
<proteinExistence type="predicted"/>
<dbReference type="GO" id="GO:0005829">
    <property type="term" value="C:cytosol"/>
    <property type="evidence" value="ECO:0000318"/>
    <property type="project" value="GO_Central"/>
</dbReference>